<accession>A0A1C7H760</accession>
<dbReference type="AlphaFoldDB" id="A0A1C7H760"/>
<dbReference type="Proteomes" id="UP000092631">
    <property type="component" value="Chromosome"/>
</dbReference>
<protein>
    <submittedName>
        <fullName evidence="1">Competence protein ComEA</fullName>
    </submittedName>
</protein>
<keyword evidence="2" id="KW-1185">Reference proteome</keyword>
<dbReference type="Pfam" id="PF12836">
    <property type="entry name" value="HHH_3"/>
    <property type="match status" value="3"/>
</dbReference>
<dbReference type="Gene3D" id="1.10.150.280">
    <property type="entry name" value="AF1531-like domain"/>
    <property type="match status" value="1"/>
</dbReference>
<dbReference type="RefSeq" id="WP_065540213.1">
    <property type="nucleotide sequence ID" value="NZ_CAPDLJ010000031.1"/>
</dbReference>
<proteinExistence type="predicted"/>
<organism evidence="1 2">
    <name type="scientific">Bacteroides caecimuris</name>
    <dbReference type="NCBI Taxonomy" id="1796613"/>
    <lineage>
        <taxon>Bacteria</taxon>
        <taxon>Pseudomonadati</taxon>
        <taxon>Bacteroidota</taxon>
        <taxon>Bacteroidia</taxon>
        <taxon>Bacteroidales</taxon>
        <taxon>Bacteroidaceae</taxon>
        <taxon>Bacteroides</taxon>
    </lineage>
</organism>
<name>A0A1C7H760_9BACE</name>
<dbReference type="OrthoDB" id="981124at2"/>
<dbReference type="PANTHER" id="PTHR21180:SF32">
    <property type="entry name" value="ENDONUCLEASE_EXONUCLEASE_PHOSPHATASE FAMILY DOMAIN-CONTAINING PROTEIN 1"/>
    <property type="match status" value="1"/>
</dbReference>
<dbReference type="GO" id="GO:0015627">
    <property type="term" value="C:type II protein secretion system complex"/>
    <property type="evidence" value="ECO:0007669"/>
    <property type="project" value="TreeGrafter"/>
</dbReference>
<reference evidence="2" key="1">
    <citation type="submission" date="2016-04" db="EMBL/GenBank/DDBJ databases">
        <title>Complete Genome Sequences of Twelve Strains of a Stable Defined Moderately Diverse Mouse Microbiota 2 (sDMDMm2).</title>
        <authorList>
            <person name="Uchimura Y."/>
            <person name="Wyss M."/>
            <person name="Brugiroux S."/>
            <person name="Limenitakis J.P."/>
            <person name="Stecher B."/>
            <person name="McCoy K.D."/>
            <person name="Macpherson A.J."/>
        </authorList>
    </citation>
    <scope>NUCLEOTIDE SEQUENCE [LARGE SCALE GENOMIC DNA]</scope>
    <source>
        <strain evidence="2">I48</strain>
    </source>
</reference>
<dbReference type="PANTHER" id="PTHR21180">
    <property type="entry name" value="ENDONUCLEASE/EXONUCLEASE/PHOSPHATASE FAMILY DOMAIN-CONTAINING PROTEIN 1"/>
    <property type="match status" value="1"/>
</dbReference>
<dbReference type="KEGG" id="bcae:A4V03_00390"/>
<dbReference type="Gene3D" id="1.10.150.310">
    <property type="entry name" value="Tex RuvX-like domain-like"/>
    <property type="match status" value="1"/>
</dbReference>
<dbReference type="GeneID" id="82185591"/>
<dbReference type="EMBL" id="CP015401">
    <property type="protein sequence ID" value="ANU59600.1"/>
    <property type="molecule type" value="Genomic_DNA"/>
</dbReference>
<evidence type="ECO:0000313" key="1">
    <source>
        <dbReference type="EMBL" id="ANU59600.1"/>
    </source>
</evidence>
<evidence type="ECO:0000313" key="2">
    <source>
        <dbReference type="Proteomes" id="UP000092631"/>
    </source>
</evidence>
<dbReference type="GO" id="GO:0015628">
    <property type="term" value="P:protein secretion by the type II secretion system"/>
    <property type="evidence" value="ECO:0007669"/>
    <property type="project" value="TreeGrafter"/>
</dbReference>
<dbReference type="Gene3D" id="1.10.150.320">
    <property type="entry name" value="Photosystem II 12 kDa extrinsic protein"/>
    <property type="match status" value="1"/>
</dbReference>
<dbReference type="SUPFAM" id="SSF47781">
    <property type="entry name" value="RuvA domain 2-like"/>
    <property type="match status" value="3"/>
</dbReference>
<sequence length="304" mass="35744">MWKDFLYYTKTERQGIIVLVVLILGVYAAPKLFSVFTRAEDTDRTGNEKFDKEYHDFISSLRDTKPHNTSSHSFQSFPQKEIKLAVFDPNTADSTTFLSLGLPSWMIKNILHYRHKQGKFRQPEDFRKIYGLTEEQYQTLRPYIHITKDFKITKDTVRLLTAQNIQQDTLVKYLPGTIVSLNSADTTELKKIPGIGSAIARMIVNYRERLGGFCRIEQLQEIHLKAEKLRPWFSIDADQTRRINLNKAGMERMIRHPYINYYQAKVIIEYRKKKGVLKNLKQLSLYEEFTPADLERIEPYICYN</sequence>
<dbReference type="InterPro" id="IPR051675">
    <property type="entry name" value="Endo/Exo/Phosphatase_dom_1"/>
</dbReference>
<gene>
    <name evidence="1" type="ORF">A4V03_00390</name>
</gene>
<dbReference type="InterPro" id="IPR010994">
    <property type="entry name" value="RuvA_2-like"/>
</dbReference>